<evidence type="ECO:0000256" key="8">
    <source>
        <dbReference type="ARBA" id="ARBA00022989"/>
    </source>
</evidence>
<dbReference type="PANTHER" id="PTHR39583">
    <property type="entry name" value="TYPE II SECRETION SYSTEM PROTEIN J-RELATED"/>
    <property type="match status" value="1"/>
</dbReference>
<dbReference type="InterPro" id="IPR051621">
    <property type="entry name" value="T2SS_protein_J"/>
</dbReference>
<evidence type="ECO:0000313" key="11">
    <source>
        <dbReference type="Proteomes" id="UP001595892"/>
    </source>
</evidence>
<dbReference type="PROSITE" id="PS00409">
    <property type="entry name" value="PROKAR_NTER_METHYL"/>
    <property type="match status" value="1"/>
</dbReference>
<dbReference type="Pfam" id="PF11612">
    <property type="entry name" value="T2SSJ"/>
    <property type="match status" value="1"/>
</dbReference>
<keyword evidence="4" id="KW-1003">Cell membrane</keyword>
<evidence type="ECO:0000313" key="10">
    <source>
        <dbReference type="EMBL" id="MFC4728781.1"/>
    </source>
</evidence>
<keyword evidence="6" id="KW-0997">Cell inner membrane</keyword>
<comment type="caution">
    <text evidence="10">The sequence shown here is derived from an EMBL/GenBank/DDBJ whole genome shotgun (WGS) entry which is preliminary data.</text>
</comment>
<dbReference type="Gene3D" id="2.10.70.20">
    <property type="entry name" value="gspk-gspi-gspj complex like domains"/>
    <property type="match status" value="1"/>
</dbReference>
<accession>A0ABV9NL45</accession>
<evidence type="ECO:0000256" key="7">
    <source>
        <dbReference type="ARBA" id="ARBA00022692"/>
    </source>
</evidence>
<dbReference type="NCBIfam" id="TIGR01711">
    <property type="entry name" value="gspJ"/>
    <property type="match status" value="1"/>
</dbReference>
<dbReference type="EMBL" id="JBHSGG010000031">
    <property type="protein sequence ID" value="MFC4728781.1"/>
    <property type="molecule type" value="Genomic_DNA"/>
</dbReference>
<dbReference type="InterPro" id="IPR045584">
    <property type="entry name" value="Pilin-like"/>
</dbReference>
<evidence type="ECO:0000256" key="1">
    <source>
        <dbReference type="ARBA" id="ARBA00004377"/>
    </source>
</evidence>
<evidence type="ECO:0000256" key="9">
    <source>
        <dbReference type="ARBA" id="ARBA00023136"/>
    </source>
</evidence>
<dbReference type="InterPro" id="IPR010055">
    <property type="entry name" value="T2SS_protein-GspJ"/>
</dbReference>
<dbReference type="SUPFAM" id="SSF54523">
    <property type="entry name" value="Pili subunits"/>
    <property type="match status" value="1"/>
</dbReference>
<comment type="similarity">
    <text evidence="2">Belongs to the GSP J family.</text>
</comment>
<dbReference type="InterPro" id="IPR012902">
    <property type="entry name" value="N_methyl_site"/>
</dbReference>
<dbReference type="Proteomes" id="UP001595892">
    <property type="component" value="Unassembled WGS sequence"/>
</dbReference>
<evidence type="ECO:0000256" key="5">
    <source>
        <dbReference type="ARBA" id="ARBA00022481"/>
    </source>
</evidence>
<keyword evidence="7" id="KW-0812">Transmembrane</keyword>
<evidence type="ECO:0000256" key="6">
    <source>
        <dbReference type="ARBA" id="ARBA00022519"/>
    </source>
</evidence>
<reference evidence="11" key="1">
    <citation type="journal article" date="2019" name="Int. J. Syst. Evol. Microbiol.">
        <title>The Global Catalogue of Microorganisms (GCM) 10K type strain sequencing project: providing services to taxonomists for standard genome sequencing and annotation.</title>
        <authorList>
            <consortium name="The Broad Institute Genomics Platform"/>
            <consortium name="The Broad Institute Genome Sequencing Center for Infectious Disease"/>
            <person name="Wu L."/>
            <person name="Ma J."/>
        </authorList>
    </citation>
    <scope>NUCLEOTIDE SEQUENCE [LARGE SCALE GENOMIC DNA]</scope>
    <source>
        <strain evidence="11">CGMCC 1.13574</strain>
    </source>
</reference>
<organism evidence="10 11">
    <name type="scientific">Coralloluteibacterium thermophilum</name>
    <dbReference type="NCBI Taxonomy" id="2707049"/>
    <lineage>
        <taxon>Bacteria</taxon>
        <taxon>Pseudomonadati</taxon>
        <taxon>Pseudomonadota</taxon>
        <taxon>Gammaproteobacteria</taxon>
        <taxon>Lysobacterales</taxon>
        <taxon>Lysobacteraceae</taxon>
        <taxon>Coralloluteibacterium</taxon>
    </lineage>
</organism>
<gene>
    <name evidence="10" type="primary">gspJ</name>
    <name evidence="10" type="ORF">ACFO3Q_11430</name>
</gene>
<evidence type="ECO:0000256" key="2">
    <source>
        <dbReference type="ARBA" id="ARBA00011084"/>
    </source>
</evidence>
<keyword evidence="9" id="KW-0472">Membrane</keyword>
<evidence type="ECO:0000256" key="4">
    <source>
        <dbReference type="ARBA" id="ARBA00022475"/>
    </source>
</evidence>
<dbReference type="Pfam" id="PF07963">
    <property type="entry name" value="N_methyl"/>
    <property type="match status" value="1"/>
</dbReference>
<dbReference type="RefSeq" id="WP_377004847.1">
    <property type="nucleotide sequence ID" value="NZ_JBHSGG010000031.1"/>
</dbReference>
<proteinExistence type="inferred from homology"/>
<dbReference type="NCBIfam" id="TIGR02532">
    <property type="entry name" value="IV_pilin_GFxxxE"/>
    <property type="match status" value="1"/>
</dbReference>
<comment type="subcellular location">
    <subcellularLocation>
        <location evidence="1">Cell inner membrane</location>
        <topology evidence="1">Single-pass membrane protein</topology>
    </subcellularLocation>
</comment>
<dbReference type="PANTHER" id="PTHR39583:SF2">
    <property type="entry name" value="TYPE II SECRETION SYSTEM PROTEIN J"/>
    <property type="match status" value="1"/>
</dbReference>
<keyword evidence="5" id="KW-0488">Methylation</keyword>
<dbReference type="Gene3D" id="3.10.610.10">
    <property type="entry name" value="GSPII I/J protein-like"/>
    <property type="match status" value="1"/>
</dbReference>
<keyword evidence="8" id="KW-1133">Transmembrane helix</keyword>
<evidence type="ECO:0000256" key="3">
    <source>
        <dbReference type="ARBA" id="ARBA00021539"/>
    </source>
</evidence>
<name>A0ABV9NL45_9GAMM</name>
<sequence>MKGFTLVEMLVAVAIFALLAAAGVGLMAYAADNRGALRTHMDRIGELQRTHALLRNDLSQAAVRRVRAPDGRPARRALEAGAEDGGRTLLAFARRGHANPDHEARASVEYVSYHLDGDRLERRTRRALDGAAADRGQVLIAGVRSARVHFHVHGRWNDGWPGGIQDLPDAIRLDLELEDLGTVSQSFLVAGTAP</sequence>
<protein>
    <recommendedName>
        <fullName evidence="3">Type II secretion system protein J</fullName>
    </recommendedName>
</protein>
<keyword evidence="11" id="KW-1185">Reference proteome</keyword>